<protein>
    <recommendedName>
        <fullName evidence="5">Phosphoglycerate mutase (2,3-diphosphoglycerate-dependent)</fullName>
    </recommendedName>
</protein>
<sequence>GRELLLLLVLLILFLVLPPLDDTSSAHLQPFRLEFAGAHLAPACAAAWGATRRTDADVLLGGGAPRRSGRSAVPRSRSPPAMPGDAAEGPPQRVWLVRHGEGTHNATGRGGVLDPPLTPAGEEQAAALRGHPELQRCELLVVSPLRRAVQTAVAAFGERPRCRAVLSALCCERWASRCDEGRPKAQLLESFPFLRGCRGAPSAHLHGVLAGPIFGWGKPRRAHVMENSRRFCCWRFFASPGASLGPRTVTTRLGTNSRPWGRGRDVWGPRAGNI</sequence>
<feature type="region of interest" description="Disordered" evidence="1">
    <location>
        <begin position="59"/>
        <end position="91"/>
    </location>
</feature>
<dbReference type="PANTHER" id="PTHR48100">
    <property type="entry name" value="BROAD-SPECIFICITY PHOSPHATASE YOR283W-RELATED"/>
    <property type="match status" value="1"/>
</dbReference>
<evidence type="ECO:0000256" key="1">
    <source>
        <dbReference type="SAM" id="MobiDB-lite"/>
    </source>
</evidence>
<dbReference type="InterPro" id="IPR013078">
    <property type="entry name" value="His_Pase_superF_clade-1"/>
</dbReference>
<feature type="non-terminal residue" evidence="3">
    <location>
        <position position="1"/>
    </location>
</feature>
<dbReference type="InterPro" id="IPR029033">
    <property type="entry name" value="His_PPase_superfam"/>
</dbReference>
<feature type="signal peptide" evidence="2">
    <location>
        <begin position="1"/>
        <end position="25"/>
    </location>
</feature>
<dbReference type="InterPro" id="IPR050275">
    <property type="entry name" value="PGM_Phosphatase"/>
</dbReference>
<organism evidence="3 4">
    <name type="scientific">Prorocentrum cordatum</name>
    <dbReference type="NCBI Taxonomy" id="2364126"/>
    <lineage>
        <taxon>Eukaryota</taxon>
        <taxon>Sar</taxon>
        <taxon>Alveolata</taxon>
        <taxon>Dinophyceae</taxon>
        <taxon>Prorocentrales</taxon>
        <taxon>Prorocentraceae</taxon>
        <taxon>Prorocentrum</taxon>
    </lineage>
</organism>
<dbReference type="Proteomes" id="UP001189429">
    <property type="component" value="Unassembled WGS sequence"/>
</dbReference>
<dbReference type="PANTHER" id="PTHR48100:SF1">
    <property type="entry name" value="HISTIDINE PHOSPHATASE FAMILY PROTEIN-RELATED"/>
    <property type="match status" value="1"/>
</dbReference>
<accession>A0ABN9TMH0</accession>
<feature type="region of interest" description="Disordered" evidence="1">
    <location>
        <begin position="103"/>
        <end position="125"/>
    </location>
</feature>
<gene>
    <name evidence="3" type="ORF">PCOR1329_LOCUS40501</name>
</gene>
<keyword evidence="2" id="KW-0732">Signal</keyword>
<evidence type="ECO:0000256" key="2">
    <source>
        <dbReference type="SAM" id="SignalP"/>
    </source>
</evidence>
<dbReference type="Gene3D" id="3.40.50.1240">
    <property type="entry name" value="Phosphoglycerate mutase-like"/>
    <property type="match status" value="1"/>
</dbReference>
<comment type="caution">
    <text evidence="3">The sequence shown here is derived from an EMBL/GenBank/DDBJ whole genome shotgun (WGS) entry which is preliminary data.</text>
</comment>
<reference evidence="3" key="1">
    <citation type="submission" date="2023-10" db="EMBL/GenBank/DDBJ databases">
        <authorList>
            <person name="Chen Y."/>
            <person name="Shah S."/>
            <person name="Dougan E. K."/>
            <person name="Thang M."/>
            <person name="Chan C."/>
        </authorList>
    </citation>
    <scope>NUCLEOTIDE SEQUENCE [LARGE SCALE GENOMIC DNA]</scope>
</reference>
<name>A0ABN9TMH0_9DINO</name>
<dbReference type="SUPFAM" id="SSF53254">
    <property type="entry name" value="Phosphoglycerate mutase-like"/>
    <property type="match status" value="1"/>
</dbReference>
<dbReference type="SMART" id="SM00855">
    <property type="entry name" value="PGAM"/>
    <property type="match status" value="1"/>
</dbReference>
<evidence type="ECO:0000313" key="3">
    <source>
        <dbReference type="EMBL" id="CAK0847226.1"/>
    </source>
</evidence>
<dbReference type="CDD" id="cd07067">
    <property type="entry name" value="HP_PGM_like"/>
    <property type="match status" value="1"/>
</dbReference>
<dbReference type="Pfam" id="PF00300">
    <property type="entry name" value="His_Phos_1"/>
    <property type="match status" value="1"/>
</dbReference>
<keyword evidence="4" id="KW-1185">Reference proteome</keyword>
<proteinExistence type="predicted"/>
<feature type="chain" id="PRO_5047082003" description="Phosphoglycerate mutase (2,3-diphosphoglycerate-dependent)" evidence="2">
    <location>
        <begin position="26"/>
        <end position="274"/>
    </location>
</feature>
<dbReference type="EMBL" id="CAUYUJ010014884">
    <property type="protein sequence ID" value="CAK0847226.1"/>
    <property type="molecule type" value="Genomic_DNA"/>
</dbReference>
<feature type="non-terminal residue" evidence="3">
    <location>
        <position position="274"/>
    </location>
</feature>
<evidence type="ECO:0000313" key="4">
    <source>
        <dbReference type="Proteomes" id="UP001189429"/>
    </source>
</evidence>
<evidence type="ECO:0008006" key="5">
    <source>
        <dbReference type="Google" id="ProtNLM"/>
    </source>
</evidence>